<evidence type="ECO:0000259" key="1">
    <source>
        <dbReference type="Pfam" id="PF02625"/>
    </source>
</evidence>
<dbReference type="STRING" id="1120923.SAMN02746095_02377"/>
<reference evidence="3 4" key="1">
    <citation type="submission" date="2012-11" db="EMBL/GenBank/DDBJ databases">
        <title>Whole genome sequence of Acidocella aminolytica 101 = DSM 11237.</title>
        <authorList>
            <person name="Azuma Y."/>
            <person name="Higashiura N."/>
            <person name="Hirakawa H."/>
            <person name="Matsushita K."/>
        </authorList>
    </citation>
    <scope>NUCLEOTIDE SEQUENCE [LARGE SCALE GENOMIC DNA]</scope>
    <source>
        <strain evidence="4">101 / DSM 11237</strain>
    </source>
</reference>
<dbReference type="OrthoDB" id="9815497at2"/>
<dbReference type="RefSeq" id="WP_048879439.1">
    <property type="nucleotide sequence ID" value="NZ_BANC01000070.1"/>
</dbReference>
<evidence type="ECO:0000313" key="3">
    <source>
        <dbReference type="EMBL" id="GAN81052.1"/>
    </source>
</evidence>
<dbReference type="AlphaFoldDB" id="A0A0D6PH98"/>
<feature type="domain" description="XdhC Rossmann" evidence="2">
    <location>
        <begin position="177"/>
        <end position="317"/>
    </location>
</feature>
<feature type="domain" description="XdhC- CoxI" evidence="1">
    <location>
        <begin position="11"/>
        <end position="78"/>
    </location>
</feature>
<organism evidence="3 4">
    <name type="scientific">Acidocella aminolytica 101 = DSM 11237</name>
    <dbReference type="NCBI Taxonomy" id="1120923"/>
    <lineage>
        <taxon>Bacteria</taxon>
        <taxon>Pseudomonadati</taxon>
        <taxon>Pseudomonadota</taxon>
        <taxon>Alphaproteobacteria</taxon>
        <taxon>Acetobacterales</taxon>
        <taxon>Acidocellaceae</taxon>
        <taxon>Acidocella</taxon>
    </lineage>
</organism>
<name>A0A0D6PH98_9PROT</name>
<comment type="caution">
    <text evidence="3">The sequence shown here is derived from an EMBL/GenBank/DDBJ whole genome shotgun (WGS) entry which is preliminary data.</text>
</comment>
<dbReference type="Pfam" id="PF13478">
    <property type="entry name" value="XdhC_C"/>
    <property type="match status" value="1"/>
</dbReference>
<dbReference type="Proteomes" id="UP000032668">
    <property type="component" value="Unassembled WGS sequence"/>
</dbReference>
<keyword evidence="4" id="KW-1185">Reference proteome</keyword>
<evidence type="ECO:0000313" key="4">
    <source>
        <dbReference type="Proteomes" id="UP000032668"/>
    </source>
</evidence>
<dbReference type="InterPro" id="IPR003777">
    <property type="entry name" value="XdhC_CoxI"/>
</dbReference>
<dbReference type="Pfam" id="PF02625">
    <property type="entry name" value="XdhC_CoxI"/>
    <property type="match status" value="1"/>
</dbReference>
<dbReference type="PANTHER" id="PTHR30388:SF4">
    <property type="entry name" value="MOLYBDENUM COFACTOR INSERTION CHAPERONE PAOD"/>
    <property type="match status" value="1"/>
</dbReference>
<gene>
    <name evidence="3" type="ORF">Aam_072_022</name>
</gene>
<dbReference type="InterPro" id="IPR052698">
    <property type="entry name" value="MoCofactor_Util/Proc"/>
</dbReference>
<dbReference type="Gene3D" id="3.40.50.720">
    <property type="entry name" value="NAD(P)-binding Rossmann-like Domain"/>
    <property type="match status" value="1"/>
</dbReference>
<proteinExistence type="predicted"/>
<dbReference type="EMBL" id="BANC01000070">
    <property type="protein sequence ID" value="GAN81052.1"/>
    <property type="molecule type" value="Genomic_DNA"/>
</dbReference>
<evidence type="ECO:0000259" key="2">
    <source>
        <dbReference type="Pfam" id="PF13478"/>
    </source>
</evidence>
<sequence length="326" mass="34260">MYPTLQNAISWAAKGEAVALATVLRTWGSAPCPVGSFMAISVSGSIAGAVSGGCVEGAVYEAAQDVLKSGMPVRLSFGVEDELAWSVGLACGGQIEIHIELFASSLYTALLQYVEARRPAVLARQLDGKEGWLLPSPGAPVELAQLAASMLEKEKPELITLHGTDIFFQPITPPPRLIIVGAVQIAQFLVPMAQSAGYDCVVVDPRGAFSTPERFPDTQLVCEWPEAAFAMLGLDARSAVITLTHDPKFDEPALRAALLTPAFYIGALGSRRTHAARLARLRDRGADEGAFGRIQSPVGLDIGAVGAGEIAVSILAAVIAARRGKS</sequence>
<dbReference type="InterPro" id="IPR027051">
    <property type="entry name" value="XdhC_Rossmann_dom"/>
</dbReference>
<accession>A0A0D6PH98</accession>
<dbReference type="PANTHER" id="PTHR30388">
    <property type="entry name" value="ALDEHYDE OXIDOREDUCTASE MOLYBDENUM COFACTOR ASSEMBLY PROTEIN"/>
    <property type="match status" value="1"/>
</dbReference>
<protein>
    <submittedName>
        <fullName evidence="3">Xanthine dehydrogenase accessory factor XdhC/CoxI</fullName>
    </submittedName>
</protein>